<dbReference type="KEGG" id="mno:Mnod_5435"/>
<evidence type="ECO:0000259" key="1">
    <source>
        <dbReference type="Pfam" id="PF07475"/>
    </source>
</evidence>
<dbReference type="STRING" id="460265.Mnod_5435"/>
<dbReference type="eggNOG" id="COG1493">
    <property type="taxonomic scope" value="Bacteria"/>
</dbReference>
<dbReference type="EMBL" id="CP001349">
    <property type="protein sequence ID" value="ACL60279.1"/>
    <property type="molecule type" value="Genomic_DNA"/>
</dbReference>
<dbReference type="Gene3D" id="3.40.50.300">
    <property type="entry name" value="P-loop containing nucleotide triphosphate hydrolases"/>
    <property type="match status" value="1"/>
</dbReference>
<dbReference type="InterPro" id="IPR011104">
    <property type="entry name" value="Hpr_kin/Pase_C"/>
</dbReference>
<feature type="domain" description="HPr kinase/phosphorylase C-terminal" evidence="1">
    <location>
        <begin position="5"/>
        <end position="93"/>
    </location>
</feature>
<keyword evidence="2" id="KW-0418">Kinase</keyword>
<evidence type="ECO:0000313" key="2">
    <source>
        <dbReference type="EMBL" id="ACL60279.1"/>
    </source>
</evidence>
<keyword evidence="3" id="KW-1185">Reference proteome</keyword>
<dbReference type="Pfam" id="PF07475">
    <property type="entry name" value="Hpr_kinase_C"/>
    <property type="match status" value="1"/>
</dbReference>
<dbReference type="HOGENOM" id="CLU_052030_2_1_5"/>
<sequence>MVLGESGLLIRGPSGSGKTTLARDLLQAGPILPVFAALVGDDRIVVEARHGRLVARPHPALAGLIEIRGAGLQIVENTLPSAVLRLVVDLAETVPRMPEPARESVLLLGVRLPRIILPRDPARASTVLWRWRRPHGMMMAG</sequence>
<reference evidence="2 3" key="1">
    <citation type="submission" date="2009-01" db="EMBL/GenBank/DDBJ databases">
        <title>Complete sequence of chromosome of Methylobacterium nodulans ORS 2060.</title>
        <authorList>
            <consortium name="US DOE Joint Genome Institute"/>
            <person name="Lucas S."/>
            <person name="Copeland A."/>
            <person name="Lapidus A."/>
            <person name="Glavina del Rio T."/>
            <person name="Dalin E."/>
            <person name="Tice H."/>
            <person name="Bruce D."/>
            <person name="Goodwin L."/>
            <person name="Pitluck S."/>
            <person name="Sims D."/>
            <person name="Brettin T."/>
            <person name="Detter J.C."/>
            <person name="Han C."/>
            <person name="Larimer F."/>
            <person name="Land M."/>
            <person name="Hauser L."/>
            <person name="Kyrpides N."/>
            <person name="Ivanova N."/>
            <person name="Marx C.J."/>
            <person name="Richardson P."/>
        </authorList>
    </citation>
    <scope>NUCLEOTIDE SEQUENCE [LARGE SCALE GENOMIC DNA]</scope>
    <source>
        <strain evidence="3">LMG 21967 / CNCM I-2342 / ORS 2060</strain>
    </source>
</reference>
<dbReference type="SUPFAM" id="SSF53795">
    <property type="entry name" value="PEP carboxykinase-like"/>
    <property type="match status" value="1"/>
</dbReference>
<dbReference type="InterPro" id="IPR027417">
    <property type="entry name" value="P-loop_NTPase"/>
</dbReference>
<protein>
    <submittedName>
        <fullName evidence="2">HPr kinase</fullName>
    </submittedName>
</protein>
<evidence type="ECO:0000313" key="3">
    <source>
        <dbReference type="Proteomes" id="UP000008207"/>
    </source>
</evidence>
<dbReference type="GO" id="GO:0006109">
    <property type="term" value="P:regulation of carbohydrate metabolic process"/>
    <property type="evidence" value="ECO:0007669"/>
    <property type="project" value="InterPro"/>
</dbReference>
<dbReference type="GO" id="GO:0000155">
    <property type="term" value="F:phosphorelay sensor kinase activity"/>
    <property type="evidence" value="ECO:0007669"/>
    <property type="project" value="InterPro"/>
</dbReference>
<dbReference type="GO" id="GO:0005524">
    <property type="term" value="F:ATP binding"/>
    <property type="evidence" value="ECO:0007669"/>
    <property type="project" value="InterPro"/>
</dbReference>
<dbReference type="Proteomes" id="UP000008207">
    <property type="component" value="Chromosome"/>
</dbReference>
<proteinExistence type="predicted"/>
<accession>B8IMT6</accession>
<dbReference type="AlphaFoldDB" id="B8IMT6"/>
<keyword evidence="2" id="KW-0808">Transferase</keyword>
<organism evidence="2 3">
    <name type="scientific">Methylobacterium nodulans (strain LMG 21967 / CNCM I-2342 / ORS 2060)</name>
    <dbReference type="NCBI Taxonomy" id="460265"/>
    <lineage>
        <taxon>Bacteria</taxon>
        <taxon>Pseudomonadati</taxon>
        <taxon>Pseudomonadota</taxon>
        <taxon>Alphaproteobacteria</taxon>
        <taxon>Hyphomicrobiales</taxon>
        <taxon>Methylobacteriaceae</taxon>
        <taxon>Methylobacterium</taxon>
    </lineage>
</organism>
<dbReference type="CDD" id="cd01918">
    <property type="entry name" value="HprK_C"/>
    <property type="match status" value="1"/>
</dbReference>
<name>B8IMT6_METNO</name>
<gene>
    <name evidence="2" type="ordered locus">Mnod_5435</name>
</gene>